<evidence type="ECO:0000313" key="1">
    <source>
        <dbReference type="EMBL" id="AZE49154.1"/>
    </source>
</evidence>
<sequence length="34" mass="3386">MGAVHQVLAGGGSVEGPTIGPLQLLRIRAGDMLA</sequence>
<protein>
    <submittedName>
        <fullName evidence="1">Uncharacterized protein</fullName>
    </submittedName>
</protein>
<organism evidence="1 2">
    <name type="scientific">Pseudomonas chlororaphis</name>
    <dbReference type="NCBI Taxonomy" id="587753"/>
    <lineage>
        <taxon>Bacteria</taxon>
        <taxon>Pseudomonadati</taxon>
        <taxon>Pseudomonadota</taxon>
        <taxon>Gammaproteobacteria</taxon>
        <taxon>Pseudomonadales</taxon>
        <taxon>Pseudomonadaceae</taxon>
        <taxon>Pseudomonas</taxon>
    </lineage>
</organism>
<name>A0A3G7TPW1_9PSED</name>
<dbReference type="AlphaFoldDB" id="A0A3G7TPW1"/>
<dbReference type="EMBL" id="CP027753">
    <property type="protein sequence ID" value="AZE49154.1"/>
    <property type="molecule type" value="Genomic_DNA"/>
</dbReference>
<accession>A0A3G7TPW1</accession>
<proteinExistence type="predicted"/>
<evidence type="ECO:0000313" key="2">
    <source>
        <dbReference type="Proteomes" id="UP000268048"/>
    </source>
</evidence>
<dbReference type="Proteomes" id="UP000268048">
    <property type="component" value="Chromosome"/>
</dbReference>
<reference evidence="1 2" key="1">
    <citation type="submission" date="2018-03" db="EMBL/GenBank/DDBJ databases">
        <title>Diversity of phytobeneficial traits revealed by whole-genome analysis of worldwide-isolated phenazine-producing Pseudomonas spp.</title>
        <authorList>
            <person name="Biessy A."/>
            <person name="Novinscak A."/>
            <person name="Blom J."/>
            <person name="Leger G."/>
            <person name="Thomashow L.S."/>
            <person name="Cazorla F.M."/>
            <person name="Josic D."/>
            <person name="Filion M."/>
        </authorList>
    </citation>
    <scope>NUCLEOTIDE SEQUENCE [LARGE SCALE GENOMIC DNA]</scope>
    <source>
        <strain evidence="1 2">B25</strain>
    </source>
</reference>
<gene>
    <name evidence="1" type="ORF">C4K04_3482</name>
</gene>